<organism evidence="5 6">
    <name type="scientific">Bacillus spongiae</name>
    <dbReference type="NCBI Taxonomy" id="2683610"/>
    <lineage>
        <taxon>Bacteria</taxon>
        <taxon>Bacillati</taxon>
        <taxon>Bacillota</taxon>
        <taxon>Bacilli</taxon>
        <taxon>Bacillales</taxon>
        <taxon>Bacillaceae</taxon>
        <taxon>Bacillus</taxon>
    </lineage>
</organism>
<keyword evidence="1" id="KW-0805">Transcription regulation</keyword>
<dbReference type="SUPFAM" id="SSF46785">
    <property type="entry name" value="Winged helix' DNA-binding domain"/>
    <property type="match status" value="1"/>
</dbReference>
<proteinExistence type="predicted"/>
<keyword evidence="6" id="KW-1185">Reference proteome</keyword>
<sequence length="142" mass="16578">MGHKSLFNKLIHFTNSVYSVTYELSKDEKPDHLTTVQYDILVFIALKKQTTPSHISECLHISIPNVSRELKKLAEHHLIIKTPDVVDRRKQLIELSEQGGQLMEQVYERIFANFKNRVHNASQSELDEIDHAIDLLKKHLYF</sequence>
<evidence type="ECO:0000256" key="3">
    <source>
        <dbReference type="ARBA" id="ARBA00023163"/>
    </source>
</evidence>
<evidence type="ECO:0000256" key="1">
    <source>
        <dbReference type="ARBA" id="ARBA00023015"/>
    </source>
</evidence>
<dbReference type="PANTHER" id="PTHR42756:SF1">
    <property type="entry name" value="TRANSCRIPTIONAL REPRESSOR OF EMRAB OPERON"/>
    <property type="match status" value="1"/>
</dbReference>
<dbReference type="PANTHER" id="PTHR42756">
    <property type="entry name" value="TRANSCRIPTIONAL REGULATOR, MARR"/>
    <property type="match status" value="1"/>
</dbReference>
<evidence type="ECO:0000313" key="5">
    <source>
        <dbReference type="EMBL" id="MEI5906849.1"/>
    </source>
</evidence>
<protein>
    <submittedName>
        <fullName evidence="5">MarR family transcriptional regulator</fullName>
    </submittedName>
</protein>
<evidence type="ECO:0000256" key="2">
    <source>
        <dbReference type="ARBA" id="ARBA00023125"/>
    </source>
</evidence>
<dbReference type="Pfam" id="PF12802">
    <property type="entry name" value="MarR_2"/>
    <property type="match status" value="1"/>
</dbReference>
<dbReference type="InterPro" id="IPR036390">
    <property type="entry name" value="WH_DNA-bd_sf"/>
</dbReference>
<reference evidence="5 6" key="1">
    <citation type="journal article" date="2018" name="J. Microbiol.">
        <title>Bacillus spongiae sp. nov., isolated from sponge of Jeju Island.</title>
        <authorList>
            <person name="Lee G.E."/>
            <person name="Im W.T."/>
            <person name="Park J.S."/>
        </authorList>
    </citation>
    <scope>NUCLEOTIDE SEQUENCE [LARGE SCALE GENOMIC DNA]</scope>
    <source>
        <strain evidence="5 6">135PIL107-10</strain>
    </source>
</reference>
<dbReference type="RefSeq" id="WP_336586291.1">
    <property type="nucleotide sequence ID" value="NZ_JBBAXC010000005.1"/>
</dbReference>
<feature type="domain" description="HTH marR-type" evidence="4">
    <location>
        <begin position="3"/>
        <end position="141"/>
    </location>
</feature>
<evidence type="ECO:0000313" key="6">
    <source>
        <dbReference type="Proteomes" id="UP001312865"/>
    </source>
</evidence>
<keyword evidence="2" id="KW-0238">DNA-binding</keyword>
<name>A0ABU8HBZ0_9BACI</name>
<dbReference type="InterPro" id="IPR000835">
    <property type="entry name" value="HTH_MarR-typ"/>
</dbReference>
<accession>A0ABU8HBZ0</accession>
<evidence type="ECO:0000259" key="4">
    <source>
        <dbReference type="PROSITE" id="PS50995"/>
    </source>
</evidence>
<dbReference type="SMART" id="SM00347">
    <property type="entry name" value="HTH_MARR"/>
    <property type="match status" value="1"/>
</dbReference>
<dbReference type="Gene3D" id="1.10.10.10">
    <property type="entry name" value="Winged helix-like DNA-binding domain superfamily/Winged helix DNA-binding domain"/>
    <property type="match status" value="1"/>
</dbReference>
<keyword evidence="3" id="KW-0804">Transcription</keyword>
<gene>
    <name evidence="5" type="ORF">WAK64_07225</name>
</gene>
<dbReference type="InterPro" id="IPR036388">
    <property type="entry name" value="WH-like_DNA-bd_sf"/>
</dbReference>
<dbReference type="PROSITE" id="PS50995">
    <property type="entry name" value="HTH_MARR_2"/>
    <property type="match status" value="1"/>
</dbReference>
<dbReference type="Proteomes" id="UP001312865">
    <property type="component" value="Unassembled WGS sequence"/>
</dbReference>
<comment type="caution">
    <text evidence="5">The sequence shown here is derived from an EMBL/GenBank/DDBJ whole genome shotgun (WGS) entry which is preliminary data.</text>
</comment>
<dbReference type="EMBL" id="JBBAXC010000005">
    <property type="protein sequence ID" value="MEI5906849.1"/>
    <property type="molecule type" value="Genomic_DNA"/>
</dbReference>